<evidence type="ECO:0000256" key="8">
    <source>
        <dbReference type="SAM" id="MobiDB-lite"/>
    </source>
</evidence>
<dbReference type="InterPro" id="IPR055454">
    <property type="entry name" value="CNOT1-like_NOT1_connector"/>
</dbReference>
<dbReference type="GO" id="GO:0017148">
    <property type="term" value="P:negative regulation of translation"/>
    <property type="evidence" value="ECO:0007669"/>
    <property type="project" value="InterPro"/>
</dbReference>
<evidence type="ECO:0000259" key="10">
    <source>
        <dbReference type="Pfam" id="PF12842"/>
    </source>
</evidence>
<sequence length="2361" mass="263037">MTLPPPHALPQNSTVTGKQNIAAGARPTAAQQSASALSAQQPPAPRRILSPLKTSVSSSSSLGLVSGRSESQNSPSSNLTSSPSPFASSFSSILSSSAKNPSFRQNISTPSGASTNSTFQTGSQQLTPVRLLSSTSQTTTNSLNTHLASSAAASTTASHGGGGGSSGGGGTPRTAGFSPLAQSSNNLSSTTSASVNTTTTPTSASSNSQAGQLSKIVIAQVFLLLSTIKEDKDKAKWESQADQILKLVESNGMEVFSKYFRRLLVGNSPQIFPGITRPVENPGNYSLLVGELRKVSHDLDQAHKIAETIDTSDGDLFRDFDLSTFMEHFKLDALEKTILSLAFKKVSRQDLKTKADAILSNNFGQFLEILSNPSLPEAEKHEDLSSAFLVSIIEQFIRHPPPHLNDEAKANLSYSIRLRYQKQGSQIPADVVAAMQPIDGLGVKQALIRLVQRAGPQCTTGLDTCKNMLRLAGSAKFDEMQVADALVYMVSGQDWQQYDLAIFVAAVREHNLTPEFNWQGVTRAFDREGFRVSQEQFIMLFNALLPIAQEDPSFDIQQLWGGMWRNADAQLSFVAAYSSLSPARLDASKVPRLRRAFTVEDFADASDAVKQYVAGAASHPMVSLDAIAALLDLGFETPQPPVQQEGPKVFQEVVQSNMDIFLCGAFRLPKPWTETQQAIVLNLFYNFLVRQHQAYEFVLHFLWKLDKQWVATRLVEIHSEDPMLLPILLIQAQEQHWLEDLLMILNGFGLDLAALAHRRGIVDLEQWAQSLSPRNPQGFGFAVCRFLKIKAEDEMRTVRHEQDSPKTVSLAVKTVNSLLEILEDLLSESNREELVTIQRLCIQAYPRLINYGEGFDDIIDTSGEESNAIPASVDEKMQEYYKRMYSADLDVRDIVEALQKYKRSRDSADQDLFACMIHGLFDEYSCYGEYPLEALATTAVLFGGIINFNLVTGIPLRVALGMILEAVRDYSPEDSMYKFGLQALLHFFPRLHEWPGFCSLLLLVPGLRGTEAFSRAEDVIRESANQGALEAEPNGLPTQNGTSDAPSLTNGNMDDIFHPETSVQRFNSVHVDPPLRPEIYEDPDENVQDRVLFVLNNISERNLDSKLRDLQEALEDKHHLWFAGYLVEERARMQPNFHQLYLDMLTMFGDKTLWAEVLRETYVSAIKMLNAESTMLSASERTHLKNLGGWLGSLTIARDKPIKHKNISFKDLLIEGYDTQRLIVVIPFTCKVLIQATKSTVFKPPNPWTMDIIRLLIELYHFAELKLNLKFEIEVLCKGLNLDYKTIEPSSGIRERPHTDDEPPIALSEGLEGFEDLSLNTLNRGGVRNERFSPGAITSSLPDLESLLVYPPSSSNLISPAHLKRIVQTAIQRAIQEIISPVVERSVTIAGISTSQLIHKDFAMEPNEERVRQSALTMVKALAGSLALVTCKEPLRMSMTNYIRQNLMQNHYPDQALPEGTILMCVNDNLDTACSMVEKAAEERSMPEIEENIEQDLATRRRHRASRPSEPYIDPSVNRWSFYLPDPYRLKPGGLNREQIAIYEEFARQSRGASSHGPPDSSRQSVGEVIQEQYPAVPSLPTPAEPPAIPHQAQQQTQQRMQIQPTPSASSTQVPHMNGFTDVKTIVERIHSLLSELQLAAKEAIEPHAKDLSTGSSTMEVFDQILTLVFTTPHREDVALKMANDISSALYMQTKHELEIEILVQLLERLCQISSNTAKEVLLWLVRQDDERMFNVSVTVSLLNNGLMELQRIDMIVAKAIQARKPVAVEFLSRLMDRVLLGERPIALRADFAGSLDALGQWLLEEPDMVIGNQILQKLRDSGMPEVVDGLTDMRSQNHRDQIEYIFSEWIQLCNHPTSTEKSFAAFLVQMHQKKIMSNDNESCTFFRLCIDMSVLAFEREAASPNGSLDDAYIHIDALAKLVVLLVKYQREGDDDVRTSKASYLDSILSLIVLVLNHHHVMRGENFNQKIFFRLFSSIFCEFHAVGQQNGQQHKEIMLVFGEKLLALQPLRFPGFTFGWLSLISHRIFMPGMLLLPDRAGWDCYAKIMETLLAYVGELLKPLSIAGVSKSLYRGILRILLVLHHDFPEFLAENHFRLCGVIPTHCTQLRNLVLSAFPSAFPELPDPFTAGLKVDRLVEIRTPPVVAGDVEGAIRRQNLKEVVDAALATPGGPTDEVVTAITKAIYSPPTKETGVAFSPVNVDVALLNALVLYVGMKAINSVGKGGGPTFTQNSTHATLLLKLTLELNPEARYYFLSAIANQLRYPNSHTHYFSYALLFLFGTDHNDQQESDVRQQITRVLLERLIVHRPHPWGLIITLLELLKNPSYMFWDLPFIKAAPEVSEVLQGIANPPPLGDPLTL</sequence>
<dbReference type="EMBL" id="JAGHQM010000211">
    <property type="protein sequence ID" value="KAH0563381.1"/>
    <property type="molecule type" value="Genomic_DNA"/>
</dbReference>
<keyword evidence="4" id="KW-0804">Transcription</keyword>
<dbReference type="InterPro" id="IPR007196">
    <property type="entry name" value="CCR4-Not_Not1_C"/>
</dbReference>
<keyword evidence="3" id="KW-0805">Transcription regulation</keyword>
<feature type="compositionally biased region" description="Polar residues" evidence="8">
    <location>
        <begin position="10"/>
        <end position="19"/>
    </location>
</feature>
<dbReference type="InterPro" id="IPR032193">
    <property type="entry name" value="CNOT1_TTP_bind"/>
</dbReference>
<evidence type="ECO:0000259" key="9">
    <source>
        <dbReference type="Pfam" id="PF04054"/>
    </source>
</evidence>
<feature type="region of interest" description="Disordered" evidence="8">
    <location>
        <begin position="149"/>
        <end position="209"/>
    </location>
</feature>
<organism evidence="15 16">
    <name type="scientific">Trichoglossum hirsutum</name>
    <dbReference type="NCBI Taxonomy" id="265104"/>
    <lineage>
        <taxon>Eukaryota</taxon>
        <taxon>Fungi</taxon>
        <taxon>Dikarya</taxon>
        <taxon>Ascomycota</taxon>
        <taxon>Pezizomycotina</taxon>
        <taxon>Geoglossomycetes</taxon>
        <taxon>Geoglossales</taxon>
        <taxon>Geoglossaceae</taxon>
        <taxon>Trichoglossum</taxon>
    </lineage>
</organism>
<dbReference type="Pfam" id="PF16418">
    <property type="entry name" value="CNOT1_HEAT"/>
    <property type="match status" value="1"/>
</dbReference>
<feature type="domain" description="CCR4-NOT transcription complex subunit 1" evidence="10">
    <location>
        <begin position="1362"/>
        <end position="1504"/>
    </location>
</feature>
<comment type="function">
    <text evidence="6">Acts as a component of the CCR4-NOT core complex, which in the nucleus seems to be a general transcription factor, and in the cytoplasm the major mRNA deadenylase involved in mRNA turnover. The NOT protein subcomplex negatively regulates the basal and activated transcription of many genes. Preferentially affects TC-type TATA element-dependent transcription. Could directly or indirectly inhibit component(s) of the general transcription machinery.</text>
</comment>
<proteinExistence type="predicted"/>
<evidence type="ECO:0000256" key="5">
    <source>
        <dbReference type="ARBA" id="ARBA00023242"/>
    </source>
</evidence>
<dbReference type="GO" id="GO:0005634">
    <property type="term" value="C:nucleus"/>
    <property type="evidence" value="ECO:0007669"/>
    <property type="project" value="UniProtKB-SubCell"/>
</dbReference>
<dbReference type="Gene3D" id="1.25.40.790">
    <property type="match status" value="1"/>
</dbReference>
<evidence type="ECO:0000256" key="1">
    <source>
        <dbReference type="ARBA" id="ARBA00004123"/>
    </source>
</evidence>
<evidence type="ECO:0000259" key="11">
    <source>
        <dbReference type="Pfam" id="PF16415"/>
    </source>
</evidence>
<dbReference type="PANTHER" id="PTHR13162:SF8">
    <property type="entry name" value="CCR4-NOT TRANSCRIPTION COMPLEX SUBUNIT 1"/>
    <property type="match status" value="1"/>
</dbReference>
<dbReference type="Gene3D" id="1.25.40.840">
    <property type="entry name" value="CCR4-NOT transcription complex subunit 1 TTP binding domain"/>
    <property type="match status" value="1"/>
</dbReference>
<dbReference type="InterPro" id="IPR024557">
    <property type="entry name" value="CNOT1_dom_4"/>
</dbReference>
<dbReference type="GO" id="GO:0030015">
    <property type="term" value="C:CCR4-NOT core complex"/>
    <property type="evidence" value="ECO:0007669"/>
    <property type="project" value="InterPro"/>
</dbReference>
<comment type="caution">
    <text evidence="15">The sequence shown here is derived from an EMBL/GenBank/DDBJ whole genome shotgun (WGS) entry which is preliminary data.</text>
</comment>
<dbReference type="Gene3D" id="1.25.40.800">
    <property type="match status" value="1"/>
</dbReference>
<feature type="domain" description="CCR4-Not complex component Not1 C-terminal" evidence="9">
    <location>
        <begin position="1980"/>
        <end position="2349"/>
    </location>
</feature>
<evidence type="ECO:0000259" key="12">
    <source>
        <dbReference type="Pfam" id="PF16417"/>
    </source>
</evidence>
<dbReference type="Pfam" id="PF04054">
    <property type="entry name" value="Not1"/>
    <property type="match status" value="1"/>
</dbReference>
<protein>
    <recommendedName>
        <fullName evidence="7">General negative regulator of transcription subunit 1</fullName>
    </recommendedName>
</protein>
<dbReference type="GO" id="GO:0000289">
    <property type="term" value="P:nuclear-transcribed mRNA poly(A) tail shortening"/>
    <property type="evidence" value="ECO:0007669"/>
    <property type="project" value="UniProtKB-ARBA"/>
</dbReference>
<keyword evidence="5" id="KW-0539">Nucleus</keyword>
<dbReference type="InterPro" id="IPR032194">
    <property type="entry name" value="CNOT1_HEAT"/>
</dbReference>
<feature type="domain" description="CCR4-NOT transcription complex subunit 1 HEAT repeat" evidence="13">
    <location>
        <begin position="678"/>
        <end position="823"/>
    </location>
</feature>
<dbReference type="FunFam" id="1.25.40.840:FF:000002">
    <property type="entry name" value="Ccr4-Not transcription complex subunit (NOT1)"/>
    <property type="match status" value="1"/>
</dbReference>
<feature type="compositionally biased region" description="Pro residues" evidence="8">
    <location>
        <begin position="1578"/>
        <end position="1589"/>
    </location>
</feature>
<keyword evidence="2" id="KW-0678">Repressor</keyword>
<feature type="domain" description="CCR4-NOT transcription complex subunit 1 CAF1-binding" evidence="11">
    <location>
        <begin position="1080"/>
        <end position="1300"/>
    </location>
</feature>
<dbReference type="InterPro" id="IPR040398">
    <property type="entry name" value="Not1"/>
</dbReference>
<dbReference type="SUPFAM" id="SSF48371">
    <property type="entry name" value="ARM repeat"/>
    <property type="match status" value="1"/>
</dbReference>
<feature type="region of interest" description="Disordered" evidence="8">
    <location>
        <begin position="1"/>
        <end position="127"/>
    </location>
</feature>
<dbReference type="GO" id="GO:0060090">
    <property type="term" value="F:molecular adaptor activity"/>
    <property type="evidence" value="ECO:0007669"/>
    <property type="project" value="TreeGrafter"/>
</dbReference>
<feature type="compositionally biased region" description="Low complexity" evidence="8">
    <location>
        <begin position="55"/>
        <end position="97"/>
    </location>
</feature>
<evidence type="ECO:0000256" key="6">
    <source>
        <dbReference type="ARBA" id="ARBA00059181"/>
    </source>
</evidence>
<feature type="region of interest" description="Disordered" evidence="8">
    <location>
        <begin position="1577"/>
        <end position="1616"/>
    </location>
</feature>
<comment type="subcellular location">
    <subcellularLocation>
        <location evidence="1">Nucleus</location>
    </subcellularLocation>
</comment>
<name>A0A9P8LFQ8_9PEZI</name>
<dbReference type="Pfam" id="PF12842">
    <property type="entry name" value="DUF3819"/>
    <property type="match status" value="1"/>
</dbReference>
<dbReference type="GO" id="GO:0000932">
    <property type="term" value="C:P-body"/>
    <property type="evidence" value="ECO:0007669"/>
    <property type="project" value="TreeGrafter"/>
</dbReference>
<gene>
    <name evidence="15" type="ORF">GP486_002055</name>
</gene>
<dbReference type="Pfam" id="PF25097">
    <property type="entry name" value="ARM_Cnot1"/>
    <property type="match status" value="1"/>
</dbReference>
<dbReference type="Proteomes" id="UP000750711">
    <property type="component" value="Unassembled WGS sequence"/>
</dbReference>
<feature type="compositionally biased region" description="Low complexity" evidence="8">
    <location>
        <begin position="149"/>
        <end position="158"/>
    </location>
</feature>
<evidence type="ECO:0000313" key="16">
    <source>
        <dbReference type="Proteomes" id="UP000750711"/>
    </source>
</evidence>
<dbReference type="Pfam" id="PF16415">
    <property type="entry name" value="CNOT1_CAF1_bind"/>
    <property type="match status" value="1"/>
</dbReference>
<accession>A0A9P8LFQ8</accession>
<reference evidence="15" key="1">
    <citation type="submission" date="2021-03" db="EMBL/GenBank/DDBJ databases">
        <title>Comparative genomics and phylogenomic investigation of the class Geoglossomycetes provide insights into ecological specialization and systematics.</title>
        <authorList>
            <person name="Melie T."/>
            <person name="Pirro S."/>
            <person name="Miller A.N."/>
            <person name="Quandt A."/>
        </authorList>
    </citation>
    <scope>NUCLEOTIDE SEQUENCE</scope>
    <source>
        <strain evidence="15">CAQ_001_2017</strain>
    </source>
</reference>
<dbReference type="PANTHER" id="PTHR13162">
    <property type="entry name" value="CCR4-NOT TRANSCRIPTION COMPLEX"/>
    <property type="match status" value="1"/>
</dbReference>
<dbReference type="Pfam" id="PF16417">
    <property type="entry name" value="CNOT1_TTP_bind"/>
    <property type="match status" value="1"/>
</dbReference>
<feature type="compositionally biased region" description="Low complexity" evidence="8">
    <location>
        <begin position="29"/>
        <end position="41"/>
    </location>
</feature>
<dbReference type="FunFam" id="1.25.40.180:FF:000012">
    <property type="entry name" value="Ccr4-Not transcription complex subunit"/>
    <property type="match status" value="1"/>
</dbReference>
<feature type="domain" description="CCR4-NOT transcription complex subunit 1 TTP binding" evidence="12">
    <location>
        <begin position="858"/>
        <end position="1009"/>
    </location>
</feature>
<evidence type="ECO:0000256" key="3">
    <source>
        <dbReference type="ARBA" id="ARBA00023015"/>
    </source>
</evidence>
<feature type="domain" description="CCR4-NOT transcription complex subunit 1-like NOT1 connector" evidence="14">
    <location>
        <begin position="1674"/>
        <end position="1805"/>
    </location>
</feature>
<feature type="compositionally biased region" description="Gly residues" evidence="8">
    <location>
        <begin position="159"/>
        <end position="171"/>
    </location>
</feature>
<evidence type="ECO:0000313" key="15">
    <source>
        <dbReference type="EMBL" id="KAH0563381.1"/>
    </source>
</evidence>
<dbReference type="Gene3D" id="1.25.40.180">
    <property type="match status" value="1"/>
</dbReference>
<feature type="compositionally biased region" description="Polar residues" evidence="8">
    <location>
        <begin position="98"/>
        <end position="127"/>
    </location>
</feature>
<dbReference type="InterPro" id="IPR032191">
    <property type="entry name" value="CNOT1_CAF1_bind"/>
</dbReference>
<dbReference type="InterPro" id="IPR038535">
    <property type="entry name" value="CNOT1_TTP_bind_sf"/>
</dbReference>
<evidence type="ECO:0000259" key="14">
    <source>
        <dbReference type="Pfam" id="PF25097"/>
    </source>
</evidence>
<evidence type="ECO:0000256" key="2">
    <source>
        <dbReference type="ARBA" id="ARBA00022491"/>
    </source>
</evidence>
<feature type="compositionally biased region" description="Low complexity" evidence="8">
    <location>
        <begin position="1590"/>
        <end position="1607"/>
    </location>
</feature>
<evidence type="ECO:0000256" key="7">
    <source>
        <dbReference type="ARBA" id="ARBA00074459"/>
    </source>
</evidence>
<dbReference type="CDD" id="cd20710">
    <property type="entry name" value="NOT1_connector"/>
    <property type="match status" value="1"/>
</dbReference>
<evidence type="ECO:0000256" key="4">
    <source>
        <dbReference type="ARBA" id="ARBA00023163"/>
    </source>
</evidence>
<keyword evidence="16" id="KW-1185">Reference proteome</keyword>
<feature type="compositionally biased region" description="Low complexity" evidence="8">
    <location>
        <begin position="183"/>
        <end position="208"/>
    </location>
</feature>
<dbReference type="InterPro" id="IPR016024">
    <property type="entry name" value="ARM-type_fold"/>
</dbReference>
<evidence type="ECO:0000259" key="13">
    <source>
        <dbReference type="Pfam" id="PF16418"/>
    </source>
</evidence>